<dbReference type="Proteomes" id="UP000664369">
    <property type="component" value="Unassembled WGS sequence"/>
</dbReference>
<protein>
    <submittedName>
        <fullName evidence="1">Uncharacterized protein</fullName>
    </submittedName>
</protein>
<accession>A0ABS3QQG9</accession>
<sequence>MTNTTKVLVFLFVAAGAGYVFQRINCRYSTVLKEPIRLTYFTHQRVVAAGDRYLTAVDEVDSSSPTGSFSLSTVDVPSLRPLDSGCSAATMFADKDFTYLIHHGEDPYMVREAIQVK</sequence>
<dbReference type="RefSeq" id="WP_208178665.1">
    <property type="nucleotide sequence ID" value="NZ_JAGETZ010000023.1"/>
</dbReference>
<reference evidence="1 2" key="1">
    <citation type="submission" date="2021-03" db="EMBL/GenBank/DDBJ databases">
        <authorList>
            <person name="Kim M.K."/>
        </authorList>
    </citation>
    <scope>NUCLEOTIDE SEQUENCE [LARGE SCALE GENOMIC DNA]</scope>
    <source>
        <strain evidence="1 2">BT442</strain>
    </source>
</reference>
<evidence type="ECO:0000313" key="1">
    <source>
        <dbReference type="EMBL" id="MBO2012925.1"/>
    </source>
</evidence>
<gene>
    <name evidence="1" type="ORF">J4E00_27935</name>
</gene>
<dbReference type="EMBL" id="JAGETZ010000023">
    <property type="protein sequence ID" value="MBO2012925.1"/>
    <property type="molecule type" value="Genomic_DNA"/>
</dbReference>
<proteinExistence type="predicted"/>
<name>A0ABS3QQG9_9BACT</name>
<comment type="caution">
    <text evidence="1">The sequence shown here is derived from an EMBL/GenBank/DDBJ whole genome shotgun (WGS) entry which is preliminary data.</text>
</comment>
<keyword evidence="2" id="KW-1185">Reference proteome</keyword>
<organism evidence="1 2">
    <name type="scientific">Hymenobacter negativus</name>
    <dbReference type="NCBI Taxonomy" id="2795026"/>
    <lineage>
        <taxon>Bacteria</taxon>
        <taxon>Pseudomonadati</taxon>
        <taxon>Bacteroidota</taxon>
        <taxon>Cytophagia</taxon>
        <taxon>Cytophagales</taxon>
        <taxon>Hymenobacteraceae</taxon>
        <taxon>Hymenobacter</taxon>
    </lineage>
</organism>
<evidence type="ECO:0000313" key="2">
    <source>
        <dbReference type="Proteomes" id="UP000664369"/>
    </source>
</evidence>